<dbReference type="EMBL" id="MFLA01000001">
    <property type="protein sequence ID" value="OGG60746.1"/>
    <property type="molecule type" value="Genomic_DNA"/>
</dbReference>
<evidence type="ECO:0000313" key="1">
    <source>
        <dbReference type="EMBL" id="OGG60746.1"/>
    </source>
</evidence>
<dbReference type="AlphaFoldDB" id="A0A1F6DH89"/>
<reference evidence="1 2" key="1">
    <citation type="journal article" date="2016" name="Nat. Commun.">
        <title>Thousands of microbial genomes shed light on interconnected biogeochemical processes in an aquifer system.</title>
        <authorList>
            <person name="Anantharaman K."/>
            <person name="Brown C.T."/>
            <person name="Hug L.A."/>
            <person name="Sharon I."/>
            <person name="Castelle C.J."/>
            <person name="Probst A.J."/>
            <person name="Thomas B.C."/>
            <person name="Singh A."/>
            <person name="Wilkins M.J."/>
            <person name="Karaoz U."/>
            <person name="Brodie E.L."/>
            <person name="Williams K.H."/>
            <person name="Hubbard S.S."/>
            <person name="Banfield J.F."/>
        </authorList>
    </citation>
    <scope>NUCLEOTIDE SEQUENCE [LARGE SCALE GENOMIC DNA]</scope>
</reference>
<evidence type="ECO:0000313" key="2">
    <source>
        <dbReference type="Proteomes" id="UP000176377"/>
    </source>
</evidence>
<accession>A0A1F6DH89</accession>
<protein>
    <submittedName>
        <fullName evidence="1">Uncharacterized protein</fullName>
    </submittedName>
</protein>
<proteinExistence type="predicted"/>
<gene>
    <name evidence="1" type="ORF">A2765_01370</name>
</gene>
<sequence length="96" mass="10615">MTRKPLEGPQAGDEVEIYQPANVPLEDVRKMIKKLTGFDVHIRARFGPTSLTIEKGDTKVNCPVTAIDDKHLEGTFASTIPSVGECLYIGYLKKPE</sequence>
<dbReference type="Proteomes" id="UP000176377">
    <property type="component" value="Unassembled WGS sequence"/>
</dbReference>
<name>A0A1F6DH89_9BACT</name>
<comment type="caution">
    <text evidence="1">The sequence shown here is derived from an EMBL/GenBank/DDBJ whole genome shotgun (WGS) entry which is preliminary data.</text>
</comment>
<organism evidence="1 2">
    <name type="scientific">Candidatus Kaiserbacteria bacterium RIFCSPHIGHO2_01_FULL_56_24</name>
    <dbReference type="NCBI Taxonomy" id="1798487"/>
    <lineage>
        <taxon>Bacteria</taxon>
        <taxon>Candidatus Kaiseribacteriota</taxon>
    </lineage>
</organism>